<dbReference type="CDD" id="cd06170">
    <property type="entry name" value="LuxR_C_like"/>
    <property type="match status" value="1"/>
</dbReference>
<feature type="domain" description="HTH luxR-type" evidence="5">
    <location>
        <begin position="1"/>
        <end position="66"/>
    </location>
</feature>
<dbReference type="PROSITE" id="PS50043">
    <property type="entry name" value="HTH_LUXR_2"/>
    <property type="match status" value="1"/>
</dbReference>
<dbReference type="SMART" id="SM00421">
    <property type="entry name" value="HTH_LUXR"/>
    <property type="match status" value="1"/>
</dbReference>
<dbReference type="Gene3D" id="1.10.10.10">
    <property type="entry name" value="Winged helix-like DNA-binding domain superfamily/Winged helix DNA-binding domain"/>
    <property type="match status" value="1"/>
</dbReference>
<evidence type="ECO:0000256" key="4">
    <source>
        <dbReference type="SAM" id="Phobius"/>
    </source>
</evidence>
<keyword evidence="4" id="KW-1133">Transmembrane helix</keyword>
<dbReference type="Proteomes" id="UP000622580">
    <property type="component" value="Unassembled WGS sequence"/>
</dbReference>
<dbReference type="InterPro" id="IPR036388">
    <property type="entry name" value="WH-like_DNA-bd_sf"/>
</dbReference>
<keyword evidence="7" id="KW-1185">Reference proteome</keyword>
<feature type="transmembrane region" description="Helical" evidence="4">
    <location>
        <begin position="103"/>
        <end position="124"/>
    </location>
</feature>
<evidence type="ECO:0000313" key="6">
    <source>
        <dbReference type="EMBL" id="MBR7619078.1"/>
    </source>
</evidence>
<dbReference type="PANTHER" id="PTHR44688">
    <property type="entry name" value="DNA-BINDING TRANSCRIPTIONAL ACTIVATOR DEVR_DOSR"/>
    <property type="match status" value="1"/>
</dbReference>
<protein>
    <submittedName>
        <fullName evidence="6">DUF4019 domain-containing protein</fullName>
    </submittedName>
</protein>
<accession>A0A941D1D7</accession>
<dbReference type="GO" id="GO:0003677">
    <property type="term" value="F:DNA binding"/>
    <property type="evidence" value="ECO:0007669"/>
    <property type="project" value="UniProtKB-KW"/>
</dbReference>
<dbReference type="Pfam" id="PF00196">
    <property type="entry name" value="GerE"/>
    <property type="match status" value="1"/>
</dbReference>
<dbReference type="SUPFAM" id="SSF46894">
    <property type="entry name" value="C-terminal effector domain of the bipartite response regulators"/>
    <property type="match status" value="1"/>
</dbReference>
<gene>
    <name evidence="6" type="ORF">JKL49_06715</name>
</gene>
<dbReference type="PRINTS" id="PR00038">
    <property type="entry name" value="HTHLUXR"/>
</dbReference>
<evidence type="ECO:0000256" key="3">
    <source>
        <dbReference type="ARBA" id="ARBA00023163"/>
    </source>
</evidence>
<dbReference type="InterPro" id="IPR016032">
    <property type="entry name" value="Sig_transdc_resp-reg_C-effctor"/>
</dbReference>
<name>A0A941D1D7_9CAUL</name>
<sequence length="259" mass="27816">MHERFGTVTEREKETLRLLLNGHDAKSIAVALGLSVHTVNERLREARRKLGVSSSREAARLLAQVDGPGPNILGDKQIGVAAPLRQGNEHDLSEKPRREVRTIAWLLGGAIMFAMLAAAVVATVPHDDGKTTAPTKAVSGSTVSPASDKAGVSAAEKWVKLLDGQRWGESWKASGRLFRAQLTEDSWAATVKPLRQQFGPVASRSLNSVSSANALPGAPNGEYKIVQFATAFANKPDAVETVVVAHEGPAWRVNGYFIR</sequence>
<reference evidence="6" key="1">
    <citation type="submission" date="2021-04" db="EMBL/GenBank/DDBJ databases">
        <title>Draft genome assembly of strain Phenylobacterium sp. 20VBR1 using MiniION and Illumina platforms.</title>
        <authorList>
            <person name="Thomas F.A."/>
            <person name="Krishnan K.P."/>
            <person name="Sinha R.K."/>
        </authorList>
    </citation>
    <scope>NUCLEOTIDE SEQUENCE</scope>
    <source>
        <strain evidence="6">20VBR1</strain>
    </source>
</reference>
<dbReference type="RefSeq" id="WP_215339202.1">
    <property type="nucleotide sequence ID" value="NZ_JAGSGD010000001.1"/>
</dbReference>
<dbReference type="AlphaFoldDB" id="A0A941D1D7"/>
<dbReference type="EMBL" id="JAGSGD010000001">
    <property type="protein sequence ID" value="MBR7619078.1"/>
    <property type="molecule type" value="Genomic_DNA"/>
</dbReference>
<evidence type="ECO:0000259" key="5">
    <source>
        <dbReference type="PROSITE" id="PS50043"/>
    </source>
</evidence>
<dbReference type="GO" id="GO:0006355">
    <property type="term" value="P:regulation of DNA-templated transcription"/>
    <property type="evidence" value="ECO:0007669"/>
    <property type="project" value="InterPro"/>
</dbReference>
<evidence type="ECO:0000256" key="1">
    <source>
        <dbReference type="ARBA" id="ARBA00023015"/>
    </source>
</evidence>
<comment type="caution">
    <text evidence="6">The sequence shown here is derived from an EMBL/GenBank/DDBJ whole genome shotgun (WGS) entry which is preliminary data.</text>
</comment>
<dbReference type="Pfam" id="PF13211">
    <property type="entry name" value="DUF4019"/>
    <property type="match status" value="1"/>
</dbReference>
<keyword evidence="2" id="KW-0238">DNA-binding</keyword>
<dbReference type="PANTHER" id="PTHR44688:SF16">
    <property type="entry name" value="DNA-BINDING TRANSCRIPTIONAL ACTIVATOR DEVR_DOSR"/>
    <property type="match status" value="1"/>
</dbReference>
<organism evidence="6 7">
    <name type="scientific">Phenylobacterium glaciei</name>
    <dbReference type="NCBI Taxonomy" id="2803784"/>
    <lineage>
        <taxon>Bacteria</taxon>
        <taxon>Pseudomonadati</taxon>
        <taxon>Pseudomonadota</taxon>
        <taxon>Alphaproteobacteria</taxon>
        <taxon>Caulobacterales</taxon>
        <taxon>Caulobacteraceae</taxon>
        <taxon>Phenylobacterium</taxon>
    </lineage>
</organism>
<evidence type="ECO:0000256" key="2">
    <source>
        <dbReference type="ARBA" id="ARBA00023125"/>
    </source>
</evidence>
<keyword evidence="1" id="KW-0805">Transcription regulation</keyword>
<proteinExistence type="predicted"/>
<evidence type="ECO:0000313" key="7">
    <source>
        <dbReference type="Proteomes" id="UP000622580"/>
    </source>
</evidence>
<dbReference type="InterPro" id="IPR000792">
    <property type="entry name" value="Tscrpt_reg_LuxR_C"/>
</dbReference>
<dbReference type="InterPro" id="IPR025091">
    <property type="entry name" value="DUF4019"/>
</dbReference>
<keyword evidence="4" id="KW-0472">Membrane</keyword>
<keyword evidence="4" id="KW-0812">Transmembrane</keyword>
<keyword evidence="3" id="KW-0804">Transcription</keyword>